<feature type="transmembrane region" description="Helical" evidence="1">
    <location>
        <begin position="12"/>
        <end position="34"/>
    </location>
</feature>
<dbReference type="Proteomes" id="UP000483802">
    <property type="component" value="Unassembled WGS sequence"/>
</dbReference>
<comment type="caution">
    <text evidence="2">The sequence shown here is derived from an EMBL/GenBank/DDBJ whole genome shotgun (WGS) entry which is preliminary data.</text>
</comment>
<keyword evidence="3" id="KW-1185">Reference proteome</keyword>
<name>A0A6L6X355_9ACTN</name>
<evidence type="ECO:0000256" key="1">
    <source>
        <dbReference type="SAM" id="Phobius"/>
    </source>
</evidence>
<keyword evidence="1" id="KW-1133">Transmembrane helix</keyword>
<dbReference type="RefSeq" id="WP_157167634.1">
    <property type="nucleotide sequence ID" value="NZ_WPNZ01000015.1"/>
</dbReference>
<sequence length="164" mass="16610">MSRFPLPGRPGADCAGAVYGSLLAASVVVTAGSVGGYPHLRLVLLLAVTGLVFWAAHVYARLVGERAAGRDAGRRALRTAAAHEWPIVQAAALPAAAVAVGALLGLDTRATGWLALGTAVAQQVGWATVGAARTGATRPRMLAEALVHLALGLVLVSVKAVVTH</sequence>
<evidence type="ECO:0000313" key="3">
    <source>
        <dbReference type="Proteomes" id="UP000483802"/>
    </source>
</evidence>
<evidence type="ECO:0000313" key="2">
    <source>
        <dbReference type="EMBL" id="MVO88137.1"/>
    </source>
</evidence>
<gene>
    <name evidence="2" type="ORF">GPA10_26110</name>
</gene>
<feature type="transmembrane region" description="Helical" evidence="1">
    <location>
        <begin position="85"/>
        <end position="104"/>
    </location>
</feature>
<protein>
    <recommendedName>
        <fullName evidence="4">Integral membrane protein</fullName>
    </recommendedName>
</protein>
<accession>A0A6L6X355</accession>
<feature type="transmembrane region" description="Helical" evidence="1">
    <location>
        <begin position="141"/>
        <end position="162"/>
    </location>
</feature>
<dbReference type="EMBL" id="WPNZ01000015">
    <property type="protein sequence ID" value="MVO88137.1"/>
    <property type="molecule type" value="Genomic_DNA"/>
</dbReference>
<evidence type="ECO:0008006" key="4">
    <source>
        <dbReference type="Google" id="ProtNLM"/>
    </source>
</evidence>
<keyword evidence="1" id="KW-0472">Membrane</keyword>
<proteinExistence type="predicted"/>
<feature type="transmembrane region" description="Helical" evidence="1">
    <location>
        <begin position="40"/>
        <end position="64"/>
    </location>
</feature>
<keyword evidence="1" id="KW-0812">Transmembrane</keyword>
<feature type="transmembrane region" description="Helical" evidence="1">
    <location>
        <begin position="110"/>
        <end position="129"/>
    </location>
</feature>
<reference evidence="2 3" key="1">
    <citation type="submission" date="2019-11" db="EMBL/GenBank/DDBJ databases">
        <title>Streptomyces typhae sp. nov., a novel endophytic actinomycete isolated from the root of cattail pollen (Typha angustifolia L.).</title>
        <authorList>
            <person name="Peng C."/>
        </authorList>
    </citation>
    <scope>NUCLEOTIDE SEQUENCE [LARGE SCALE GENOMIC DNA]</scope>
    <source>
        <strain evidence="3">p1417</strain>
    </source>
</reference>
<dbReference type="AlphaFoldDB" id="A0A6L6X355"/>
<organism evidence="2 3">
    <name type="scientific">Streptomyces typhae</name>
    <dbReference type="NCBI Taxonomy" id="2681492"/>
    <lineage>
        <taxon>Bacteria</taxon>
        <taxon>Bacillati</taxon>
        <taxon>Actinomycetota</taxon>
        <taxon>Actinomycetes</taxon>
        <taxon>Kitasatosporales</taxon>
        <taxon>Streptomycetaceae</taxon>
        <taxon>Streptomyces</taxon>
    </lineage>
</organism>